<feature type="compositionally biased region" description="Basic and acidic residues" evidence="1">
    <location>
        <begin position="215"/>
        <end position="226"/>
    </location>
</feature>
<evidence type="ECO:0000313" key="2">
    <source>
        <dbReference type="EMBL" id="GCC37827.1"/>
    </source>
</evidence>
<feature type="compositionally biased region" description="Polar residues" evidence="1">
    <location>
        <begin position="234"/>
        <end position="246"/>
    </location>
</feature>
<organism evidence="2 3">
    <name type="scientific">Chiloscyllium punctatum</name>
    <name type="common">Brownbanded bambooshark</name>
    <name type="synonym">Hemiscyllium punctatum</name>
    <dbReference type="NCBI Taxonomy" id="137246"/>
    <lineage>
        <taxon>Eukaryota</taxon>
        <taxon>Metazoa</taxon>
        <taxon>Chordata</taxon>
        <taxon>Craniata</taxon>
        <taxon>Vertebrata</taxon>
        <taxon>Chondrichthyes</taxon>
        <taxon>Elasmobranchii</taxon>
        <taxon>Galeomorphii</taxon>
        <taxon>Galeoidea</taxon>
        <taxon>Orectolobiformes</taxon>
        <taxon>Hemiscylliidae</taxon>
        <taxon>Chiloscyllium</taxon>
    </lineage>
</organism>
<reference evidence="2 3" key="1">
    <citation type="journal article" date="2018" name="Nat. Ecol. Evol.">
        <title>Shark genomes provide insights into elasmobranch evolution and the origin of vertebrates.</title>
        <authorList>
            <person name="Hara Y"/>
            <person name="Yamaguchi K"/>
            <person name="Onimaru K"/>
            <person name="Kadota M"/>
            <person name="Koyanagi M"/>
            <person name="Keeley SD"/>
            <person name="Tatsumi K"/>
            <person name="Tanaka K"/>
            <person name="Motone F"/>
            <person name="Kageyama Y"/>
            <person name="Nozu R"/>
            <person name="Adachi N"/>
            <person name="Nishimura O"/>
            <person name="Nakagawa R"/>
            <person name="Tanegashima C"/>
            <person name="Kiyatake I"/>
            <person name="Matsumoto R"/>
            <person name="Murakumo K"/>
            <person name="Nishida K"/>
            <person name="Terakita A"/>
            <person name="Kuratani S"/>
            <person name="Sato K"/>
            <person name="Hyodo S Kuraku.S."/>
        </authorList>
    </citation>
    <scope>NUCLEOTIDE SEQUENCE [LARGE SCALE GENOMIC DNA]</scope>
</reference>
<evidence type="ECO:0000313" key="3">
    <source>
        <dbReference type="Proteomes" id="UP000287033"/>
    </source>
</evidence>
<dbReference type="Proteomes" id="UP000287033">
    <property type="component" value="Unassembled WGS sequence"/>
</dbReference>
<sequence length="246" mass="28433">MIREGERKRKTEEAVMYSGKWAQTEKAEEEWENIEVGSEVDLMRKYNVAVLLRERISHFKDNVITYKRVETAAIHSLGTEDPETLRNVLSNLRDSAAKWIRDFEDETTGRLLAMGALHGKTRSLFGKRDEKLEAETEQDVEGSQLWTTMFQTAIAQAMPPQVNSNLEEVEGVTSMAHQDLRDHVVNMVERYRKGKKNLTEQQEEVQRKFPLQQLKEPKKKEREESKALLPVKTGSINANAMRNMRS</sequence>
<evidence type="ECO:0000256" key="1">
    <source>
        <dbReference type="SAM" id="MobiDB-lite"/>
    </source>
</evidence>
<comment type="caution">
    <text evidence="2">The sequence shown here is derived from an EMBL/GenBank/DDBJ whole genome shotgun (WGS) entry which is preliminary data.</text>
</comment>
<name>A0A401T5D1_CHIPU</name>
<protein>
    <submittedName>
        <fullName evidence="2">Uncharacterized protein</fullName>
    </submittedName>
</protein>
<gene>
    <name evidence="2" type="ORF">chiPu_0016334</name>
</gene>
<dbReference type="AlphaFoldDB" id="A0A401T5D1"/>
<dbReference type="EMBL" id="BEZZ01001064">
    <property type="protein sequence ID" value="GCC37827.1"/>
    <property type="molecule type" value="Genomic_DNA"/>
</dbReference>
<proteinExistence type="predicted"/>
<feature type="region of interest" description="Disordered" evidence="1">
    <location>
        <begin position="198"/>
        <end position="246"/>
    </location>
</feature>
<accession>A0A401T5D1</accession>
<keyword evidence="3" id="KW-1185">Reference proteome</keyword>